<dbReference type="InterPro" id="IPR036249">
    <property type="entry name" value="Thioredoxin-like_sf"/>
</dbReference>
<dbReference type="GO" id="GO:0006979">
    <property type="term" value="P:response to oxidative stress"/>
    <property type="evidence" value="ECO:0007669"/>
    <property type="project" value="InterPro"/>
</dbReference>
<dbReference type="SUPFAM" id="SSF52833">
    <property type="entry name" value="Thioredoxin-like"/>
    <property type="match status" value="1"/>
</dbReference>
<keyword evidence="8" id="KW-1185">Reference proteome</keyword>
<proteinExistence type="inferred from homology"/>
<dbReference type="Pfam" id="PF00255">
    <property type="entry name" value="GSHPx"/>
    <property type="match status" value="1"/>
</dbReference>
<dbReference type="PANTHER" id="PTHR11592:SF132">
    <property type="entry name" value="GLUTATHIONE PEROXIDASE 7, CHLOROPLASTIC-RELATED"/>
    <property type="match status" value="1"/>
</dbReference>
<evidence type="ECO:0000256" key="2">
    <source>
        <dbReference type="ARBA" id="ARBA00022559"/>
    </source>
</evidence>
<evidence type="ECO:0000256" key="1">
    <source>
        <dbReference type="ARBA" id="ARBA00006926"/>
    </source>
</evidence>
<dbReference type="GO" id="GO:0004601">
    <property type="term" value="F:peroxidase activity"/>
    <property type="evidence" value="ECO:0007669"/>
    <property type="project" value="UniProtKB-KW"/>
</dbReference>
<dbReference type="PROSITE" id="PS51352">
    <property type="entry name" value="THIOREDOXIN_2"/>
    <property type="match status" value="1"/>
</dbReference>
<dbReference type="EMBL" id="CAMPGE010020717">
    <property type="protein sequence ID" value="CAI2378933.1"/>
    <property type="molecule type" value="Genomic_DNA"/>
</dbReference>
<dbReference type="Gene3D" id="3.40.30.10">
    <property type="entry name" value="Glutaredoxin"/>
    <property type="match status" value="1"/>
</dbReference>
<accession>A0AAD1XU22</accession>
<dbReference type="PANTHER" id="PTHR11592">
    <property type="entry name" value="GLUTATHIONE PEROXIDASE"/>
    <property type="match status" value="1"/>
</dbReference>
<evidence type="ECO:0000313" key="8">
    <source>
        <dbReference type="Proteomes" id="UP001295684"/>
    </source>
</evidence>
<dbReference type="CDD" id="cd00340">
    <property type="entry name" value="GSH_Peroxidase"/>
    <property type="match status" value="1"/>
</dbReference>
<evidence type="ECO:0000259" key="6">
    <source>
        <dbReference type="PROSITE" id="PS51352"/>
    </source>
</evidence>
<sequence>MGQVFFKSKKEKLATTVKSLFEISAKDIDGQTHLLADLAEGRKCTMVVNVASKCGLTKTHYKQMVKIHNKYRDHGFEIFAFPCNQFMSQEPGTHEQIKKFAQEKYGAEFPLFSKVDVNGPDTHEVFKFCRRHSPLYDAEKDVVQNIPWNFAKFLIDEKGQVVEYYTPKQNPDLCVPKIEEMLGL</sequence>
<protein>
    <recommendedName>
        <fullName evidence="5">Glutathione peroxidase</fullName>
    </recommendedName>
</protein>
<gene>
    <name evidence="7" type="ORF">ECRASSUSDP1_LOCUS20333</name>
</gene>
<keyword evidence="3 5" id="KW-0560">Oxidoreductase</keyword>
<evidence type="ECO:0000256" key="4">
    <source>
        <dbReference type="PIRSR" id="PIRSR000303-1"/>
    </source>
</evidence>
<reference evidence="7" key="1">
    <citation type="submission" date="2023-07" db="EMBL/GenBank/DDBJ databases">
        <authorList>
            <consortium name="AG Swart"/>
            <person name="Singh M."/>
            <person name="Singh A."/>
            <person name="Seah K."/>
            <person name="Emmerich C."/>
        </authorList>
    </citation>
    <scope>NUCLEOTIDE SEQUENCE</scope>
    <source>
        <strain evidence="7">DP1</strain>
    </source>
</reference>
<evidence type="ECO:0000256" key="3">
    <source>
        <dbReference type="ARBA" id="ARBA00023002"/>
    </source>
</evidence>
<dbReference type="PROSITE" id="PS51355">
    <property type="entry name" value="GLUTATHIONE_PEROXID_3"/>
    <property type="match status" value="1"/>
</dbReference>
<name>A0AAD1XU22_EUPCR</name>
<dbReference type="Proteomes" id="UP001295684">
    <property type="component" value="Unassembled WGS sequence"/>
</dbReference>
<comment type="similarity">
    <text evidence="1 5">Belongs to the glutathione peroxidase family.</text>
</comment>
<organism evidence="7 8">
    <name type="scientific">Euplotes crassus</name>
    <dbReference type="NCBI Taxonomy" id="5936"/>
    <lineage>
        <taxon>Eukaryota</taxon>
        <taxon>Sar</taxon>
        <taxon>Alveolata</taxon>
        <taxon>Ciliophora</taxon>
        <taxon>Intramacronucleata</taxon>
        <taxon>Spirotrichea</taxon>
        <taxon>Hypotrichia</taxon>
        <taxon>Euplotida</taxon>
        <taxon>Euplotidae</taxon>
        <taxon>Moneuplotes</taxon>
    </lineage>
</organism>
<keyword evidence="2 5" id="KW-0575">Peroxidase</keyword>
<feature type="domain" description="Thioredoxin" evidence="6">
    <location>
        <begin position="14"/>
        <end position="183"/>
    </location>
</feature>
<evidence type="ECO:0000313" key="7">
    <source>
        <dbReference type="EMBL" id="CAI2378933.1"/>
    </source>
</evidence>
<feature type="active site" evidence="4">
    <location>
        <position position="54"/>
    </location>
</feature>
<dbReference type="InterPro" id="IPR000889">
    <property type="entry name" value="Glutathione_peroxidase"/>
</dbReference>
<dbReference type="AlphaFoldDB" id="A0AAD1XU22"/>
<comment type="caution">
    <text evidence="7">The sequence shown here is derived from an EMBL/GenBank/DDBJ whole genome shotgun (WGS) entry which is preliminary data.</text>
</comment>
<dbReference type="PRINTS" id="PR01011">
    <property type="entry name" value="GLUTPROXDASE"/>
</dbReference>
<evidence type="ECO:0000256" key="5">
    <source>
        <dbReference type="RuleBase" id="RU000499"/>
    </source>
</evidence>
<dbReference type="InterPro" id="IPR013766">
    <property type="entry name" value="Thioredoxin_domain"/>
</dbReference>
<dbReference type="PIRSF" id="PIRSF000303">
    <property type="entry name" value="Glutathion_perox"/>
    <property type="match status" value="1"/>
</dbReference>